<dbReference type="PANTHER" id="PTHR31845">
    <property type="entry name" value="FINGER DOMAIN PROTEIN, PUTATIVE-RELATED"/>
    <property type="match status" value="1"/>
</dbReference>
<dbReference type="AlphaFoldDB" id="A0AAD3TMS3"/>
<dbReference type="SMART" id="SM00066">
    <property type="entry name" value="GAL4"/>
    <property type="match status" value="1"/>
</dbReference>
<evidence type="ECO:0000256" key="1">
    <source>
        <dbReference type="ARBA" id="ARBA00004123"/>
    </source>
</evidence>
<evidence type="ECO:0000256" key="4">
    <source>
        <dbReference type="ARBA" id="ARBA00023163"/>
    </source>
</evidence>
<comment type="subcellular location">
    <subcellularLocation>
        <location evidence="1">Nucleus</location>
    </subcellularLocation>
</comment>
<dbReference type="GO" id="GO:0000981">
    <property type="term" value="F:DNA-binding transcription factor activity, RNA polymerase II-specific"/>
    <property type="evidence" value="ECO:0007669"/>
    <property type="project" value="InterPro"/>
</dbReference>
<dbReference type="EMBL" id="BTCM01000001">
    <property type="protein sequence ID" value="GMK53417.1"/>
    <property type="molecule type" value="Genomic_DNA"/>
</dbReference>
<dbReference type="Proteomes" id="UP001222932">
    <property type="component" value="Unassembled WGS sequence"/>
</dbReference>
<keyword evidence="9" id="KW-1185">Reference proteome</keyword>
<reference evidence="8" key="2">
    <citation type="submission" date="2023-06" db="EMBL/GenBank/DDBJ databases">
        <authorList>
            <person name="Kobayashi Y."/>
            <person name="Kayamori A."/>
            <person name="Aoki K."/>
            <person name="Shiwa Y."/>
            <person name="Fujita N."/>
            <person name="Sugita T."/>
            <person name="Iwasaki W."/>
            <person name="Tanaka N."/>
            <person name="Takashima M."/>
        </authorList>
    </citation>
    <scope>NUCLEOTIDE SEQUENCE</scope>
    <source>
        <strain evidence="8">HIS016</strain>
    </source>
</reference>
<evidence type="ECO:0000256" key="3">
    <source>
        <dbReference type="ARBA" id="ARBA00023125"/>
    </source>
</evidence>
<dbReference type="InterPro" id="IPR001138">
    <property type="entry name" value="Zn2Cys6_DnaBD"/>
</dbReference>
<name>A0AAD3TMS3_9TREE</name>
<sequence>MPPFSACIECRRNKIKCRREDGEANCVRCTQLGAPCTVVPRKLGRKLGSKNRVRVVGGETSRRSGGPLTASNGSSPVATRPISASGHGVCVPPSVNLADVPEDGMQTPCGSPPHSASLNMLSVLARVADDHLDQASPEAVAREPFDRARFLDDFYDAARGLDVNPYRGITLLEEGLGELQKQPDTYAPKPGDEIVYARIDQPRFDLGLDYDPVTAGIVSERQANDLYDVYWAEAKFRSLDPVISTLAFLRSRSALLTTVVFLVSAQSLPVSGHTTALVTRLDNHAEWLITQVEKHCFQSLEICQALLIFVTSLGGRKLNRVWHLAARAVTLCVELRLDTWPPPTWATTPSPHHDACEERLARSVTRMVILLVDWESGSAFFRSRRALLPDLPHVEESRLLEWSTHPLALPYDSMACACVFLLRLFVKFQLDVARLQARGRVFDITAHMAFVDASLQRWKDLWYPKLVPSDVAMAESDMDGYRFILITTLYEYSILRQWPKDSVAAARDLCLAAAQVIIPRAVAILSGTHDLISTSHMYSYRYFRVAYTGFFTLRIISTSPRSGEHDMFLLSLTATLARRLIDLRQHENITGITQVLGRRMMNSSRRLAAARMACGTPEQANLFAMTTNASGPVGAPAEPDQPPALPFELGGGLFSLVGGYRDIFPLLDPSVIDSFYFEASDMVPLVADVGGAFHPDN</sequence>
<keyword evidence="4" id="KW-0804">Transcription</keyword>
<feature type="region of interest" description="Disordered" evidence="6">
    <location>
        <begin position="50"/>
        <end position="79"/>
    </location>
</feature>
<dbReference type="InterPro" id="IPR051089">
    <property type="entry name" value="prtT"/>
</dbReference>
<feature type="domain" description="Zn(2)-C6 fungal-type" evidence="7">
    <location>
        <begin position="6"/>
        <end position="38"/>
    </location>
</feature>
<evidence type="ECO:0000313" key="9">
    <source>
        <dbReference type="Proteomes" id="UP001222932"/>
    </source>
</evidence>
<dbReference type="GO" id="GO:0008270">
    <property type="term" value="F:zinc ion binding"/>
    <property type="evidence" value="ECO:0007669"/>
    <property type="project" value="InterPro"/>
</dbReference>
<dbReference type="CDD" id="cd00067">
    <property type="entry name" value="GAL4"/>
    <property type="match status" value="1"/>
</dbReference>
<evidence type="ECO:0000256" key="2">
    <source>
        <dbReference type="ARBA" id="ARBA00023015"/>
    </source>
</evidence>
<dbReference type="PROSITE" id="PS50048">
    <property type="entry name" value="ZN2_CY6_FUNGAL_2"/>
    <property type="match status" value="1"/>
</dbReference>
<evidence type="ECO:0000256" key="6">
    <source>
        <dbReference type="SAM" id="MobiDB-lite"/>
    </source>
</evidence>
<dbReference type="PROSITE" id="PS00463">
    <property type="entry name" value="ZN2_CY6_FUNGAL_1"/>
    <property type="match status" value="1"/>
</dbReference>
<organism evidence="8 9">
    <name type="scientific">Cutaneotrichosporon spelunceum</name>
    <dbReference type="NCBI Taxonomy" id="1672016"/>
    <lineage>
        <taxon>Eukaryota</taxon>
        <taxon>Fungi</taxon>
        <taxon>Dikarya</taxon>
        <taxon>Basidiomycota</taxon>
        <taxon>Agaricomycotina</taxon>
        <taxon>Tremellomycetes</taxon>
        <taxon>Trichosporonales</taxon>
        <taxon>Trichosporonaceae</taxon>
        <taxon>Cutaneotrichosporon</taxon>
    </lineage>
</organism>
<dbReference type="Pfam" id="PF00172">
    <property type="entry name" value="Zn_clus"/>
    <property type="match status" value="1"/>
</dbReference>
<keyword evidence="5" id="KW-0539">Nucleus</keyword>
<keyword evidence="3" id="KW-0238">DNA-binding</keyword>
<gene>
    <name evidence="8" type="ORF">CspeluHIS016_0100030</name>
</gene>
<keyword evidence="2" id="KW-0805">Transcription regulation</keyword>
<dbReference type="Gene3D" id="4.10.240.10">
    <property type="entry name" value="Zn(2)-C6 fungal-type DNA-binding domain"/>
    <property type="match status" value="1"/>
</dbReference>
<accession>A0AAD3TMS3</accession>
<evidence type="ECO:0000256" key="5">
    <source>
        <dbReference type="ARBA" id="ARBA00023242"/>
    </source>
</evidence>
<dbReference type="GO" id="GO:0005634">
    <property type="term" value="C:nucleus"/>
    <property type="evidence" value="ECO:0007669"/>
    <property type="project" value="UniProtKB-SubCell"/>
</dbReference>
<evidence type="ECO:0000313" key="8">
    <source>
        <dbReference type="EMBL" id="GMK53417.1"/>
    </source>
</evidence>
<protein>
    <recommendedName>
        <fullName evidence="7">Zn(2)-C6 fungal-type domain-containing protein</fullName>
    </recommendedName>
</protein>
<dbReference type="CDD" id="cd12148">
    <property type="entry name" value="fungal_TF_MHR"/>
    <property type="match status" value="1"/>
</dbReference>
<proteinExistence type="predicted"/>
<reference evidence="8" key="1">
    <citation type="journal article" date="2023" name="BMC Genomics">
        <title>Chromosome-level genome assemblies of Cutaneotrichosporon spp. (Trichosporonales, Basidiomycota) reveal imbalanced evolution between nucleotide sequences and chromosome synteny.</title>
        <authorList>
            <person name="Kobayashi Y."/>
            <person name="Kayamori A."/>
            <person name="Aoki K."/>
            <person name="Shiwa Y."/>
            <person name="Matsutani M."/>
            <person name="Fujita N."/>
            <person name="Sugita T."/>
            <person name="Iwasaki W."/>
            <person name="Tanaka N."/>
            <person name="Takashima M."/>
        </authorList>
    </citation>
    <scope>NUCLEOTIDE SEQUENCE</scope>
    <source>
        <strain evidence="8">HIS016</strain>
    </source>
</reference>
<evidence type="ECO:0000259" key="7">
    <source>
        <dbReference type="PROSITE" id="PS50048"/>
    </source>
</evidence>
<dbReference type="InterPro" id="IPR036864">
    <property type="entry name" value="Zn2-C6_fun-type_DNA-bd_sf"/>
</dbReference>
<dbReference type="SUPFAM" id="SSF57701">
    <property type="entry name" value="Zn2/Cys6 DNA-binding domain"/>
    <property type="match status" value="1"/>
</dbReference>
<dbReference type="GO" id="GO:0000976">
    <property type="term" value="F:transcription cis-regulatory region binding"/>
    <property type="evidence" value="ECO:0007669"/>
    <property type="project" value="TreeGrafter"/>
</dbReference>
<dbReference type="PANTHER" id="PTHR31845:SF19">
    <property type="entry name" value="TRANSCRIPTION FACTOR DOMAIN-CONTAINING PROTEIN"/>
    <property type="match status" value="1"/>
</dbReference>
<comment type="caution">
    <text evidence="8">The sequence shown here is derived from an EMBL/GenBank/DDBJ whole genome shotgun (WGS) entry which is preliminary data.</text>
</comment>